<evidence type="ECO:0000259" key="3">
    <source>
        <dbReference type="PROSITE" id="PS50930"/>
    </source>
</evidence>
<protein>
    <submittedName>
        <fullName evidence="4">Two component transcriptional regulator, LytTR family</fullName>
    </submittedName>
</protein>
<accession>A0A1W2BGA7</accession>
<evidence type="ECO:0000256" key="1">
    <source>
        <dbReference type="PROSITE-ProRule" id="PRU00169"/>
    </source>
</evidence>
<dbReference type="RefSeq" id="WP_084288351.1">
    <property type="nucleotide sequence ID" value="NZ_FWYB01000002.1"/>
</dbReference>
<dbReference type="EMBL" id="FWYB01000002">
    <property type="protein sequence ID" value="SMC71959.1"/>
    <property type="molecule type" value="Genomic_DNA"/>
</dbReference>
<reference evidence="4 5" key="1">
    <citation type="submission" date="2017-04" db="EMBL/GenBank/DDBJ databases">
        <authorList>
            <person name="Afonso C.L."/>
            <person name="Miller P.J."/>
            <person name="Scott M.A."/>
            <person name="Spackman E."/>
            <person name="Goraichik I."/>
            <person name="Dimitrov K.M."/>
            <person name="Suarez D.L."/>
            <person name="Swayne D.E."/>
        </authorList>
    </citation>
    <scope>NUCLEOTIDE SEQUENCE [LARGE SCALE GENOMIC DNA]</scope>
    <source>
        <strain evidence="4 5">DSM 19625</strain>
    </source>
</reference>
<keyword evidence="5" id="KW-1185">Reference proteome</keyword>
<evidence type="ECO:0000313" key="5">
    <source>
        <dbReference type="Proteomes" id="UP000192678"/>
    </source>
</evidence>
<feature type="domain" description="HTH LytTR-type" evidence="3">
    <location>
        <begin position="149"/>
        <end position="221"/>
    </location>
</feature>
<dbReference type="InterPro" id="IPR007492">
    <property type="entry name" value="LytTR_DNA-bd_dom"/>
</dbReference>
<dbReference type="InterPro" id="IPR011006">
    <property type="entry name" value="CheY-like_superfamily"/>
</dbReference>
<organism evidence="4 5">
    <name type="scientific">Pedobacter nyackensis</name>
    <dbReference type="NCBI Taxonomy" id="475255"/>
    <lineage>
        <taxon>Bacteria</taxon>
        <taxon>Pseudomonadati</taxon>
        <taxon>Bacteroidota</taxon>
        <taxon>Sphingobacteriia</taxon>
        <taxon>Sphingobacteriales</taxon>
        <taxon>Sphingobacteriaceae</taxon>
        <taxon>Pedobacter</taxon>
    </lineage>
</organism>
<dbReference type="STRING" id="475255.SAMN04488101_102444"/>
<dbReference type="PROSITE" id="PS50110">
    <property type="entry name" value="RESPONSE_REGULATORY"/>
    <property type="match status" value="1"/>
</dbReference>
<evidence type="ECO:0000259" key="2">
    <source>
        <dbReference type="PROSITE" id="PS50110"/>
    </source>
</evidence>
<dbReference type="Gene3D" id="3.40.50.2300">
    <property type="match status" value="1"/>
</dbReference>
<dbReference type="AlphaFoldDB" id="A0A1W2BGA7"/>
<dbReference type="InterPro" id="IPR001789">
    <property type="entry name" value="Sig_transdc_resp-reg_receiver"/>
</dbReference>
<dbReference type="Proteomes" id="UP000192678">
    <property type="component" value="Unassembled WGS sequence"/>
</dbReference>
<evidence type="ECO:0000313" key="4">
    <source>
        <dbReference type="EMBL" id="SMC71959.1"/>
    </source>
</evidence>
<dbReference type="GO" id="GO:0003677">
    <property type="term" value="F:DNA binding"/>
    <property type="evidence" value="ECO:0007669"/>
    <property type="project" value="InterPro"/>
</dbReference>
<proteinExistence type="predicted"/>
<feature type="modified residue" description="4-aspartylphosphate" evidence="1">
    <location>
        <position position="56"/>
    </location>
</feature>
<dbReference type="InterPro" id="IPR046947">
    <property type="entry name" value="LytR-like"/>
</dbReference>
<dbReference type="OrthoDB" id="9787344at2"/>
<dbReference type="PROSITE" id="PS50930">
    <property type="entry name" value="HTH_LYTTR"/>
    <property type="match status" value="1"/>
</dbReference>
<dbReference type="SMART" id="SM00448">
    <property type="entry name" value="REC"/>
    <property type="match status" value="1"/>
</dbReference>
<dbReference type="Gene3D" id="2.40.50.1020">
    <property type="entry name" value="LytTr DNA-binding domain"/>
    <property type="match status" value="1"/>
</dbReference>
<dbReference type="SUPFAM" id="SSF52172">
    <property type="entry name" value="CheY-like"/>
    <property type="match status" value="1"/>
</dbReference>
<dbReference type="GO" id="GO:0000156">
    <property type="term" value="F:phosphorelay response regulator activity"/>
    <property type="evidence" value="ECO:0007669"/>
    <property type="project" value="InterPro"/>
</dbReference>
<gene>
    <name evidence="4" type="ORF">SAMN04488101_102444</name>
</gene>
<feature type="domain" description="Response regulatory" evidence="2">
    <location>
        <begin position="5"/>
        <end position="116"/>
    </location>
</feature>
<keyword evidence="1" id="KW-0597">Phosphoprotein</keyword>
<dbReference type="PANTHER" id="PTHR37299:SF1">
    <property type="entry name" value="STAGE 0 SPORULATION PROTEIN A HOMOLOG"/>
    <property type="match status" value="1"/>
</dbReference>
<name>A0A1W2BGA7_9SPHI</name>
<dbReference type="Pfam" id="PF04397">
    <property type="entry name" value="LytTR"/>
    <property type="match status" value="1"/>
</dbReference>
<dbReference type="SMART" id="SM00850">
    <property type="entry name" value="LytTR"/>
    <property type="match status" value="1"/>
</dbReference>
<dbReference type="PANTHER" id="PTHR37299">
    <property type="entry name" value="TRANSCRIPTIONAL REGULATOR-RELATED"/>
    <property type="match status" value="1"/>
</dbReference>
<sequence length="250" mass="28447">MIKLKCIAVDDEPLALDIIEDYVSKVPFLELVKRTENAIEALQMVQAGGIDLVFLDIQMPELTGIQFLKIANGKASYILTTAYSQYALESYDLNVSDYLLKPIAFDRFYKAVEKVHNQLKGGSSGASTIQPLMAAAPAPQPVNPIQDFIFVKTEHKIQRIELDDILYIEGLKDYISIFTKTERVITLQNMKKMEETLPKGQFIRVHKSYIIALDKIESIERSRISICGKIIPIGDTYRDEFFRHIDNKNI</sequence>
<dbReference type="Pfam" id="PF00072">
    <property type="entry name" value="Response_reg"/>
    <property type="match status" value="1"/>
</dbReference>